<dbReference type="InterPro" id="IPR012093">
    <property type="entry name" value="Pirin"/>
</dbReference>
<dbReference type="InterPro" id="IPR011051">
    <property type="entry name" value="RmlC_Cupin_sf"/>
</dbReference>
<feature type="domain" description="Pirin C-terminal" evidence="4">
    <location>
        <begin position="244"/>
        <end position="346"/>
    </location>
</feature>
<dbReference type="CDD" id="cd02909">
    <property type="entry name" value="cupin_pirin_N"/>
    <property type="match status" value="1"/>
</dbReference>
<dbReference type="Proteomes" id="UP000075260">
    <property type="component" value="Unassembled WGS sequence"/>
</dbReference>
<dbReference type="Pfam" id="PF05726">
    <property type="entry name" value="Pirin_C"/>
    <property type="match status" value="1"/>
</dbReference>
<evidence type="ECO:0000313" key="6">
    <source>
        <dbReference type="Proteomes" id="UP000075260"/>
    </source>
</evidence>
<dbReference type="InterPro" id="IPR006311">
    <property type="entry name" value="TAT_signal"/>
</dbReference>
<dbReference type="SUPFAM" id="SSF51182">
    <property type="entry name" value="RmlC-like cupins"/>
    <property type="match status" value="1"/>
</dbReference>
<dbReference type="PROSITE" id="PS51257">
    <property type="entry name" value="PROKAR_LIPOPROTEIN"/>
    <property type="match status" value="1"/>
</dbReference>
<dbReference type="PANTHER" id="PTHR13903">
    <property type="entry name" value="PIRIN-RELATED"/>
    <property type="match status" value="1"/>
</dbReference>
<dbReference type="EMBL" id="JEMA01000306">
    <property type="protein sequence ID" value="KYF71904.1"/>
    <property type="molecule type" value="Genomic_DNA"/>
</dbReference>
<evidence type="ECO:0000256" key="2">
    <source>
        <dbReference type="RuleBase" id="RU003457"/>
    </source>
</evidence>
<dbReference type="RefSeq" id="WP_061606716.1">
    <property type="nucleotide sequence ID" value="NZ_JEMA01000306.1"/>
</dbReference>
<evidence type="ECO:0000259" key="3">
    <source>
        <dbReference type="Pfam" id="PF02678"/>
    </source>
</evidence>
<dbReference type="OrthoDB" id="9780903at2"/>
<evidence type="ECO:0000313" key="5">
    <source>
        <dbReference type="EMBL" id="KYF71904.1"/>
    </source>
</evidence>
<comment type="caution">
    <text evidence="5">The sequence shown here is derived from an EMBL/GenBank/DDBJ whole genome shotgun (WGS) entry which is preliminary data.</text>
</comment>
<feature type="domain" description="Pirin N-terminal" evidence="3">
    <location>
        <begin position="103"/>
        <end position="177"/>
    </location>
</feature>
<dbReference type="InterPro" id="IPR003829">
    <property type="entry name" value="Pirin_N_dom"/>
</dbReference>
<dbReference type="AlphaFoldDB" id="A0A150QV94"/>
<evidence type="ECO:0000259" key="4">
    <source>
        <dbReference type="Pfam" id="PF05726"/>
    </source>
</evidence>
<dbReference type="Gene3D" id="2.60.120.10">
    <property type="entry name" value="Jelly Rolls"/>
    <property type="match status" value="2"/>
</dbReference>
<dbReference type="PANTHER" id="PTHR13903:SF8">
    <property type="entry name" value="PIRIN"/>
    <property type="match status" value="1"/>
</dbReference>
<comment type="similarity">
    <text evidence="1 2">Belongs to the pirin family.</text>
</comment>
<dbReference type="PROSITE" id="PS51318">
    <property type="entry name" value="TAT"/>
    <property type="match status" value="1"/>
</dbReference>
<accession>A0A150QV94</accession>
<name>A0A150QV94_SORCE</name>
<evidence type="ECO:0000256" key="1">
    <source>
        <dbReference type="ARBA" id="ARBA00008416"/>
    </source>
</evidence>
<proteinExistence type="inferred from homology"/>
<organism evidence="5 6">
    <name type="scientific">Sorangium cellulosum</name>
    <name type="common">Polyangium cellulosum</name>
    <dbReference type="NCBI Taxonomy" id="56"/>
    <lineage>
        <taxon>Bacteria</taxon>
        <taxon>Pseudomonadati</taxon>
        <taxon>Myxococcota</taxon>
        <taxon>Polyangia</taxon>
        <taxon>Polyangiales</taxon>
        <taxon>Polyangiaceae</taxon>
        <taxon>Sorangium</taxon>
    </lineage>
</organism>
<dbReference type="InterPro" id="IPR008778">
    <property type="entry name" value="Pirin_C_dom"/>
</dbReference>
<dbReference type="CDD" id="cd02247">
    <property type="entry name" value="cupin_pirin_C"/>
    <property type="match status" value="1"/>
</dbReference>
<reference evidence="5 6" key="1">
    <citation type="submission" date="2014-02" db="EMBL/GenBank/DDBJ databases">
        <title>The small core and large imbalanced accessory genome model reveals a collaborative survival strategy of Sorangium cellulosum strains in nature.</title>
        <authorList>
            <person name="Han K."/>
            <person name="Peng R."/>
            <person name="Blom J."/>
            <person name="Li Y.-Z."/>
        </authorList>
    </citation>
    <scope>NUCLEOTIDE SEQUENCE [LARGE SCALE GENOMIC DNA]</scope>
    <source>
        <strain evidence="5 6">So0008-312</strain>
    </source>
</reference>
<dbReference type="Pfam" id="PF02678">
    <property type="entry name" value="Pirin"/>
    <property type="match status" value="1"/>
</dbReference>
<sequence>MAAMDRRSALGALAAAPVVAACARTEPSSTSTDDAALAAQDVVRDVAPLGSPWETLDPFLFCVHHDDAYPAGNDRMGPAASLAGRAIGRDFAGKDGWRMYHGAVVPGFPQHPHRGFETVTVVRRGLIDHSDSLGAAARYGRGDVQWLTAGSGIVHAEMFPLVERGGPNPLELFQIWLNLPRADKLADPAFVMMWGDTIPRQLVRDAAGRSTELTVVAGRYGELRPPAPPPRSWASRADADVAIWTLKMAPGARFTLPAASPGTNRALYFFRGSELRVGARRVPAGQRITLRDGAAALLENGPDETEILLLQGRPIGEPVAQHGPFVMTSMAEVQQAFLDYRRTGFGGWPWPSDDPVHAREEGRFARYPDGRIETAG</sequence>
<gene>
    <name evidence="5" type="ORF">BE15_13140</name>
</gene>
<dbReference type="InterPro" id="IPR014710">
    <property type="entry name" value="RmlC-like_jellyroll"/>
</dbReference>
<protein>
    <submittedName>
        <fullName evidence="5">Pirin</fullName>
    </submittedName>
</protein>